<dbReference type="AlphaFoldDB" id="A0AAE4B5V9"/>
<gene>
    <name evidence="2" type="ORF">NO357_07405</name>
</gene>
<comment type="caution">
    <text evidence="2">The sequence shown here is derived from an EMBL/GenBank/DDBJ whole genome shotgun (WGS) entry which is preliminary data.</text>
</comment>
<dbReference type="PANTHER" id="PTHR11803:SF58">
    <property type="entry name" value="PROTEIN HMF1-RELATED"/>
    <property type="match status" value="1"/>
</dbReference>
<dbReference type="RefSeq" id="WP_306734990.1">
    <property type="nucleotide sequence ID" value="NZ_JANHAX010000002.1"/>
</dbReference>
<dbReference type="EMBL" id="JANHAX010000002">
    <property type="protein sequence ID" value="MDQ2089721.1"/>
    <property type="molecule type" value="Genomic_DNA"/>
</dbReference>
<dbReference type="GO" id="GO:0019239">
    <property type="term" value="F:deaminase activity"/>
    <property type="evidence" value="ECO:0007669"/>
    <property type="project" value="TreeGrafter"/>
</dbReference>
<dbReference type="GO" id="GO:0005829">
    <property type="term" value="C:cytosol"/>
    <property type="evidence" value="ECO:0007669"/>
    <property type="project" value="TreeGrafter"/>
</dbReference>
<dbReference type="Pfam" id="PF01042">
    <property type="entry name" value="Ribonuc_L-PSP"/>
    <property type="match status" value="1"/>
</dbReference>
<comment type="similarity">
    <text evidence="1">Belongs to the RutC family.</text>
</comment>
<keyword evidence="3" id="KW-1185">Reference proteome</keyword>
<dbReference type="Gene3D" id="3.30.1330.40">
    <property type="entry name" value="RutC-like"/>
    <property type="match status" value="1"/>
</dbReference>
<dbReference type="SUPFAM" id="SSF55298">
    <property type="entry name" value="YjgF-like"/>
    <property type="match status" value="1"/>
</dbReference>
<dbReference type="Proteomes" id="UP001226762">
    <property type="component" value="Unassembled WGS sequence"/>
</dbReference>
<dbReference type="PANTHER" id="PTHR11803">
    <property type="entry name" value="2-IMINOBUTANOATE/2-IMINOPROPANOATE DEAMINASE RIDA"/>
    <property type="match status" value="1"/>
</dbReference>
<proteinExistence type="inferred from homology"/>
<accession>A0AAE4B5V9</accession>
<reference evidence="2" key="1">
    <citation type="submission" date="2022-07" db="EMBL/GenBank/DDBJ databases">
        <authorList>
            <person name="Otstavnykh N."/>
            <person name="Isaeva M."/>
            <person name="Bystritskaya E."/>
        </authorList>
    </citation>
    <scope>NUCLEOTIDE SEQUENCE</scope>
    <source>
        <strain evidence="2">KCTC 52189</strain>
    </source>
</reference>
<evidence type="ECO:0000313" key="3">
    <source>
        <dbReference type="Proteomes" id="UP001226762"/>
    </source>
</evidence>
<protein>
    <submittedName>
        <fullName evidence="2">RidA family protein</fullName>
    </submittedName>
</protein>
<dbReference type="InterPro" id="IPR035959">
    <property type="entry name" value="RutC-like_sf"/>
</dbReference>
<evidence type="ECO:0000313" key="2">
    <source>
        <dbReference type="EMBL" id="MDQ2089721.1"/>
    </source>
</evidence>
<dbReference type="InterPro" id="IPR006175">
    <property type="entry name" value="YjgF/YER057c/UK114"/>
</dbReference>
<sequence>MNRTIETRAAPPSFSDYSQAVEVPAHARTVYVSGQVGAELDGTIPEDMAAQHELAWKNVLAILEAAAMEKTDIVDVFAIVTDRAGVPVFREVRDRMLGGHLACSTIMIAGLASPDWKVEIAVRAARAE</sequence>
<dbReference type="CDD" id="cd00448">
    <property type="entry name" value="YjgF_YER057c_UK114_family"/>
    <property type="match status" value="1"/>
</dbReference>
<evidence type="ECO:0000256" key="1">
    <source>
        <dbReference type="ARBA" id="ARBA00010552"/>
    </source>
</evidence>
<reference evidence="2" key="2">
    <citation type="submission" date="2023-02" db="EMBL/GenBank/DDBJ databases">
        <title>'Rhodoalgimonas zhirmunskyi' gen. nov., isolated from a red alga.</title>
        <authorList>
            <person name="Nedashkovskaya O.I."/>
            <person name="Otstavnykh N.Y."/>
            <person name="Bystritskaya E.P."/>
            <person name="Balabanova L.A."/>
            <person name="Isaeva M.P."/>
        </authorList>
    </citation>
    <scope>NUCLEOTIDE SEQUENCE</scope>
    <source>
        <strain evidence="2">KCTC 52189</strain>
    </source>
</reference>
<name>A0AAE4B5V9_9RHOB</name>
<organism evidence="2 3">
    <name type="scientific">Marimonas arenosa</name>
    <dbReference type="NCBI Taxonomy" id="1795305"/>
    <lineage>
        <taxon>Bacteria</taxon>
        <taxon>Pseudomonadati</taxon>
        <taxon>Pseudomonadota</taxon>
        <taxon>Alphaproteobacteria</taxon>
        <taxon>Rhodobacterales</taxon>
        <taxon>Paracoccaceae</taxon>
        <taxon>Marimonas</taxon>
    </lineage>
</organism>